<evidence type="ECO:0000256" key="7">
    <source>
        <dbReference type="RuleBase" id="RU003792"/>
    </source>
</evidence>
<feature type="binding site" evidence="4 6">
    <location>
        <position position="110"/>
    </location>
    <ligand>
        <name>substrate</name>
    </ligand>
</feature>
<dbReference type="PIRSF" id="PIRSF001430">
    <property type="entry name" value="tRNA_psdUrid_synth"/>
    <property type="match status" value="1"/>
</dbReference>
<dbReference type="InterPro" id="IPR020097">
    <property type="entry name" value="PsdUridine_synth_TruA_a/b_dom"/>
</dbReference>
<comment type="subunit">
    <text evidence="4">Homodimer.</text>
</comment>
<dbReference type="HAMAP" id="MF_00171">
    <property type="entry name" value="TruA"/>
    <property type="match status" value="1"/>
</dbReference>
<evidence type="ECO:0000256" key="5">
    <source>
        <dbReference type="PIRSR" id="PIRSR001430-1"/>
    </source>
</evidence>
<comment type="caution">
    <text evidence="9">The sequence shown here is derived from an EMBL/GenBank/DDBJ whole genome shotgun (WGS) entry which is preliminary data.</text>
</comment>
<evidence type="ECO:0000256" key="6">
    <source>
        <dbReference type="PIRSR" id="PIRSR001430-2"/>
    </source>
</evidence>
<gene>
    <name evidence="4 9" type="primary">truA</name>
    <name evidence="9" type="ORF">ENJ12_06880</name>
</gene>
<dbReference type="NCBIfam" id="TIGR00071">
    <property type="entry name" value="hisT_truA"/>
    <property type="match status" value="1"/>
</dbReference>
<comment type="similarity">
    <text evidence="1 4 7">Belongs to the tRNA pseudouridine synthase TruA family.</text>
</comment>
<reference evidence="9" key="1">
    <citation type="journal article" date="2020" name="mSystems">
        <title>Genome- and Community-Level Interaction Insights into Carbon Utilization and Element Cycling Functions of Hydrothermarchaeota in Hydrothermal Sediment.</title>
        <authorList>
            <person name="Zhou Z."/>
            <person name="Liu Y."/>
            <person name="Xu W."/>
            <person name="Pan J."/>
            <person name="Luo Z.H."/>
            <person name="Li M."/>
        </authorList>
    </citation>
    <scope>NUCLEOTIDE SEQUENCE [LARGE SCALE GENOMIC DNA]</scope>
    <source>
        <strain evidence="9">HyVt-458</strain>
    </source>
</reference>
<keyword evidence="2 4" id="KW-0819">tRNA processing</keyword>
<evidence type="ECO:0000256" key="4">
    <source>
        <dbReference type="HAMAP-Rule" id="MF_00171"/>
    </source>
</evidence>
<dbReference type="InterPro" id="IPR020094">
    <property type="entry name" value="TruA/RsuA/RluB/E/F_N"/>
</dbReference>
<evidence type="ECO:0000256" key="2">
    <source>
        <dbReference type="ARBA" id="ARBA00022694"/>
    </source>
</evidence>
<feature type="domain" description="Pseudouridine synthase I TruA alpha/beta" evidence="8">
    <location>
        <begin position="145"/>
        <end position="245"/>
    </location>
</feature>
<proteinExistence type="inferred from homology"/>
<dbReference type="GO" id="GO:0003723">
    <property type="term" value="F:RNA binding"/>
    <property type="evidence" value="ECO:0007669"/>
    <property type="project" value="InterPro"/>
</dbReference>
<comment type="catalytic activity">
    <reaction evidence="4 7">
        <text>uridine(38/39/40) in tRNA = pseudouridine(38/39/40) in tRNA</text>
        <dbReference type="Rhea" id="RHEA:22376"/>
        <dbReference type="Rhea" id="RHEA-COMP:10085"/>
        <dbReference type="Rhea" id="RHEA-COMP:10087"/>
        <dbReference type="ChEBI" id="CHEBI:65314"/>
        <dbReference type="ChEBI" id="CHEBI:65315"/>
        <dbReference type="EC" id="5.4.99.12"/>
    </reaction>
</comment>
<dbReference type="Pfam" id="PF01416">
    <property type="entry name" value="PseudoU_synth_1"/>
    <property type="match status" value="2"/>
</dbReference>
<dbReference type="SUPFAM" id="SSF55120">
    <property type="entry name" value="Pseudouridine synthase"/>
    <property type="match status" value="1"/>
</dbReference>
<dbReference type="Proteomes" id="UP000886339">
    <property type="component" value="Unassembled WGS sequence"/>
</dbReference>
<dbReference type="InterPro" id="IPR020095">
    <property type="entry name" value="PsdUridine_synth_TruA_C"/>
</dbReference>
<dbReference type="CDD" id="cd02570">
    <property type="entry name" value="PseudoU_synth_EcTruA"/>
    <property type="match status" value="1"/>
</dbReference>
<evidence type="ECO:0000259" key="8">
    <source>
        <dbReference type="Pfam" id="PF01416"/>
    </source>
</evidence>
<dbReference type="AlphaFoldDB" id="A0A831RVJ0"/>
<keyword evidence="3 4" id="KW-0413">Isomerase</keyword>
<dbReference type="Gene3D" id="3.30.70.580">
    <property type="entry name" value="Pseudouridine synthase I, catalytic domain, N-terminal subdomain"/>
    <property type="match status" value="1"/>
</dbReference>
<accession>A0A831RVJ0</accession>
<feature type="domain" description="Pseudouridine synthase I TruA alpha/beta" evidence="8">
    <location>
        <begin position="8"/>
        <end position="103"/>
    </location>
</feature>
<dbReference type="Gene3D" id="3.30.70.660">
    <property type="entry name" value="Pseudouridine synthase I, catalytic domain, C-terminal subdomain"/>
    <property type="match status" value="1"/>
</dbReference>
<sequence>MRIALGVEYDGSRFCGYQTQKSGVRTVQESLEQALSSVADHPVQVFAAGRTDTGVHADAQVVHFDTASVRPAHGWVMGSNIKLPADISVLWAKEVPQDFHARFSALGRTYRYFILNRMSRPAILSQRVSWVHRPLDAALMHQAGQVLVGKHDFTSYRTVHCQARSPIRTLHSLKVMRHGDFVVMEVHADGFLHHMVRNIAGVLIAVGSGERPAAWAEEVLEHRDRRQGGMTAPPDGLYFHNVDYDLRYEIPVNAQEAGLLML</sequence>
<dbReference type="GO" id="GO:0160147">
    <property type="term" value="F:tRNA pseudouridine(38-40) synthase activity"/>
    <property type="evidence" value="ECO:0007669"/>
    <property type="project" value="UniProtKB-EC"/>
</dbReference>
<dbReference type="InterPro" id="IPR001406">
    <property type="entry name" value="PsdUridine_synth_TruA"/>
</dbReference>
<comment type="function">
    <text evidence="4">Formation of pseudouridine at positions 38, 39 and 40 in the anticodon stem and loop of transfer RNAs.</text>
</comment>
<dbReference type="EMBL" id="DRLF01000240">
    <property type="protein sequence ID" value="HEC06556.1"/>
    <property type="molecule type" value="Genomic_DNA"/>
</dbReference>
<dbReference type="FunFam" id="3.30.70.580:FF:000001">
    <property type="entry name" value="tRNA pseudouridine synthase A"/>
    <property type="match status" value="1"/>
</dbReference>
<protein>
    <recommendedName>
        <fullName evidence="4">tRNA pseudouridine synthase A</fullName>
        <ecNumber evidence="4">5.4.99.12</ecNumber>
    </recommendedName>
    <alternativeName>
        <fullName evidence="4">tRNA pseudouridine(38-40) synthase</fullName>
    </alternativeName>
    <alternativeName>
        <fullName evidence="4">tRNA pseudouridylate synthase I</fullName>
    </alternativeName>
    <alternativeName>
        <fullName evidence="4">tRNA-uridine isomerase I</fullName>
    </alternativeName>
</protein>
<comment type="caution">
    <text evidence="4">Lacks conserved residue(s) required for the propagation of feature annotation.</text>
</comment>
<dbReference type="PANTHER" id="PTHR11142:SF0">
    <property type="entry name" value="TRNA PSEUDOURIDINE SYNTHASE-LIKE 1"/>
    <property type="match status" value="1"/>
</dbReference>
<dbReference type="PANTHER" id="PTHR11142">
    <property type="entry name" value="PSEUDOURIDYLATE SYNTHASE"/>
    <property type="match status" value="1"/>
</dbReference>
<organism evidence="9">
    <name type="scientific">Thiolapillus brandeum</name>
    <dbReference type="NCBI Taxonomy" id="1076588"/>
    <lineage>
        <taxon>Bacteria</taxon>
        <taxon>Pseudomonadati</taxon>
        <taxon>Pseudomonadota</taxon>
        <taxon>Gammaproteobacteria</taxon>
        <taxon>Chromatiales</taxon>
        <taxon>Sedimenticolaceae</taxon>
        <taxon>Thiolapillus</taxon>
    </lineage>
</organism>
<dbReference type="InterPro" id="IPR020103">
    <property type="entry name" value="PsdUridine_synth_cat_dom_sf"/>
</dbReference>
<evidence type="ECO:0000256" key="1">
    <source>
        <dbReference type="ARBA" id="ARBA00009375"/>
    </source>
</evidence>
<feature type="active site" description="Nucleophile" evidence="4 5">
    <location>
        <position position="52"/>
    </location>
</feature>
<evidence type="ECO:0000256" key="3">
    <source>
        <dbReference type="ARBA" id="ARBA00023235"/>
    </source>
</evidence>
<name>A0A831RVJ0_9GAMM</name>
<dbReference type="GO" id="GO:0031119">
    <property type="term" value="P:tRNA pseudouridine synthesis"/>
    <property type="evidence" value="ECO:0007669"/>
    <property type="project" value="UniProtKB-UniRule"/>
</dbReference>
<evidence type="ECO:0000313" key="9">
    <source>
        <dbReference type="EMBL" id="HEC06556.1"/>
    </source>
</evidence>
<dbReference type="EC" id="5.4.99.12" evidence="4"/>